<dbReference type="InterPro" id="IPR032677">
    <property type="entry name" value="GTP_cyclohydro_II"/>
</dbReference>
<reference evidence="14 15" key="1">
    <citation type="journal article" date="2018" name="AMB Express">
        <title>Occurrence and significance of pathogenicity and fitness islands in environmental vibrios.</title>
        <authorList>
            <person name="Klein S."/>
            <person name="Pipes S."/>
            <person name="Lovell C.R."/>
        </authorList>
    </citation>
    <scope>NUCLEOTIDE SEQUENCE [LARGE SCALE GENOMIC DNA]</scope>
    <source>
        <strain evidence="14 15">JBS-8-11-1</strain>
    </source>
</reference>
<feature type="active site" description="Nucleophile" evidence="11">
    <location>
        <position position="293"/>
    </location>
</feature>
<organism evidence="14 15">
    <name type="scientific">Vibrio diabolicus</name>
    <dbReference type="NCBI Taxonomy" id="50719"/>
    <lineage>
        <taxon>Bacteria</taxon>
        <taxon>Pseudomonadati</taxon>
        <taxon>Pseudomonadota</taxon>
        <taxon>Gammaproteobacteria</taxon>
        <taxon>Vibrionales</taxon>
        <taxon>Vibrionaceae</taxon>
        <taxon>Vibrio</taxon>
        <taxon>Vibrio diabolicus subgroup</taxon>
    </lineage>
</organism>
<dbReference type="SUPFAM" id="SSF142695">
    <property type="entry name" value="RibA-like"/>
    <property type="match status" value="1"/>
</dbReference>
<accession>A0AAX1XPU0</accession>
<dbReference type="InterPro" id="IPR012816">
    <property type="entry name" value="NADAR"/>
</dbReference>
<feature type="active site" description="Proton acceptor" evidence="11">
    <location>
        <position position="291"/>
    </location>
</feature>
<evidence type="ECO:0000256" key="11">
    <source>
        <dbReference type="HAMAP-Rule" id="MF_00179"/>
    </source>
</evidence>
<evidence type="ECO:0000256" key="5">
    <source>
        <dbReference type="ARBA" id="ARBA00022723"/>
    </source>
</evidence>
<comment type="catalytic activity">
    <reaction evidence="1">
        <text>5-amino-6-(5-phospho-D-ribosylamino)uracil + H2O = 5,6-diaminouracil + D-ribose 5-phosphate</text>
        <dbReference type="Rhea" id="RHEA:55020"/>
        <dbReference type="ChEBI" id="CHEBI:15377"/>
        <dbReference type="ChEBI" id="CHEBI:46252"/>
        <dbReference type="ChEBI" id="CHEBI:58453"/>
        <dbReference type="ChEBI" id="CHEBI:78346"/>
    </reaction>
</comment>
<gene>
    <name evidence="11 14" type="primary">ribA</name>
    <name evidence="14" type="ORF">CYQ91_09615</name>
</gene>
<dbReference type="CDD" id="cd15457">
    <property type="entry name" value="NADAR"/>
    <property type="match status" value="1"/>
</dbReference>
<name>A0AAX1XPU0_9VIBR</name>
<comment type="catalytic activity">
    <reaction evidence="10 11">
        <text>GTP + 4 H2O = 2,5-diamino-6-hydroxy-4-(5-phosphoribosylamino)-pyrimidine + formate + 2 phosphate + 3 H(+)</text>
        <dbReference type="Rhea" id="RHEA:23704"/>
        <dbReference type="ChEBI" id="CHEBI:15377"/>
        <dbReference type="ChEBI" id="CHEBI:15378"/>
        <dbReference type="ChEBI" id="CHEBI:15740"/>
        <dbReference type="ChEBI" id="CHEBI:37565"/>
        <dbReference type="ChEBI" id="CHEBI:43474"/>
        <dbReference type="ChEBI" id="CHEBI:58614"/>
        <dbReference type="EC" id="3.5.4.25"/>
    </reaction>
</comment>
<dbReference type="PANTHER" id="PTHR21327">
    <property type="entry name" value="GTP CYCLOHYDROLASE II-RELATED"/>
    <property type="match status" value="1"/>
</dbReference>
<dbReference type="HAMAP" id="MF_00179">
    <property type="entry name" value="RibA"/>
    <property type="match status" value="1"/>
</dbReference>
<dbReference type="GO" id="GO:0003935">
    <property type="term" value="F:GTP cyclohydrolase II activity"/>
    <property type="evidence" value="ECO:0007669"/>
    <property type="project" value="UniProtKB-UniRule"/>
</dbReference>
<feature type="binding site" evidence="11">
    <location>
        <position position="232"/>
    </location>
    <ligand>
        <name>Zn(2+)</name>
        <dbReference type="ChEBI" id="CHEBI:29105"/>
        <note>catalytic</note>
    </ligand>
</feature>
<comment type="catalytic activity">
    <reaction evidence="2">
        <text>2,5-diamino-6-hydroxy-4-(5-phosphoribosylamino)-pyrimidine + H2O = 2,5,6-triamino-4-hydroxypyrimidine + D-ribose 5-phosphate</text>
        <dbReference type="Rhea" id="RHEA:23436"/>
        <dbReference type="ChEBI" id="CHEBI:15377"/>
        <dbReference type="ChEBI" id="CHEBI:58614"/>
        <dbReference type="ChEBI" id="CHEBI:78346"/>
        <dbReference type="ChEBI" id="CHEBI:137796"/>
    </reaction>
</comment>
<dbReference type="Gene3D" id="3.40.50.10990">
    <property type="entry name" value="GTP cyclohydrolase II"/>
    <property type="match status" value="1"/>
</dbReference>
<comment type="function">
    <text evidence="11">Catalyzes the conversion of GTP to 2,5-diamino-6-ribosylamino-4(3H)-pyrimidinone 5'-phosphate (DARP), formate and pyrophosphate.</text>
</comment>
<dbReference type="InterPro" id="IPR036144">
    <property type="entry name" value="RibA-like_sf"/>
</dbReference>
<feature type="binding site" evidence="11">
    <location>
        <position position="319"/>
    </location>
    <ligand>
        <name>GTP</name>
        <dbReference type="ChEBI" id="CHEBI:37565"/>
    </ligand>
</feature>
<evidence type="ECO:0000256" key="1">
    <source>
        <dbReference type="ARBA" id="ARBA00000022"/>
    </source>
</evidence>
<comment type="cofactor">
    <cofactor evidence="11">
        <name>Zn(2+)</name>
        <dbReference type="ChEBI" id="CHEBI:29105"/>
    </cofactor>
    <text evidence="11">Binds 1 zinc ion per subunit.</text>
</comment>
<sequence>MLFVDYRDHKARSASMVDQILFYEPDEPHGFLSNFCHAPVNISSQTWPTSEHYYQAQKFLDAQLQSKIQHASTPDEAFALSRKYEHFVRSDWEDMKLAVMAFIVREKFLQNPPLAQQLMRTGNACLTEHSHKDAFWGDGGDGKGENHLGEILMNVRAELRHVEPYNLVKFIDKAKLPTQWGTFMMYGFVETATNKEHLALVYGEPESSAAPLIRLHSECLTGDALFSTRCDCGFQLNRALQNIVEEGCGVLLYLRQEGRGIGLINKIRAYHLQDDGADTVEANERLGFAADMRDYAFCKGMLEHLGIDAVRLMTNNPRKLAALKAVDINVIERVPLQEGNNPSNQHYLQTKASKLGHMFDPKFVNHTK</sequence>
<keyword evidence="5 11" id="KW-0479">Metal-binding</keyword>
<evidence type="ECO:0000256" key="6">
    <source>
        <dbReference type="ARBA" id="ARBA00022741"/>
    </source>
</evidence>
<dbReference type="InterPro" id="IPR037238">
    <property type="entry name" value="YbiA-like_sf"/>
</dbReference>
<dbReference type="FunFam" id="3.40.50.10990:FF:000002">
    <property type="entry name" value="GTP cyclohydrolase-2"/>
    <property type="match status" value="1"/>
</dbReference>
<dbReference type="NCBIfam" id="NF001591">
    <property type="entry name" value="PRK00393.1"/>
    <property type="match status" value="1"/>
</dbReference>
<evidence type="ECO:0000259" key="13">
    <source>
        <dbReference type="Pfam" id="PF08719"/>
    </source>
</evidence>
<dbReference type="Proteomes" id="UP000283878">
    <property type="component" value="Unassembled WGS sequence"/>
</dbReference>
<dbReference type="Pfam" id="PF00925">
    <property type="entry name" value="GTP_cyclohydro2"/>
    <property type="match status" value="1"/>
</dbReference>
<dbReference type="EMBL" id="PKPZ01000006">
    <property type="protein sequence ID" value="RPB40771.1"/>
    <property type="molecule type" value="Genomic_DNA"/>
</dbReference>
<feature type="binding site" evidence="11">
    <location>
        <position position="314"/>
    </location>
    <ligand>
        <name>GTP</name>
        <dbReference type="ChEBI" id="CHEBI:37565"/>
    </ligand>
</feature>
<dbReference type="EC" id="3.5.4.25" evidence="11"/>
<keyword evidence="6 11" id="KW-0547">Nucleotide-binding</keyword>
<dbReference type="GO" id="GO:0005525">
    <property type="term" value="F:GTP binding"/>
    <property type="evidence" value="ECO:0007669"/>
    <property type="project" value="UniProtKB-KW"/>
</dbReference>
<dbReference type="CDD" id="cd00641">
    <property type="entry name" value="GTP_cyclohydro2"/>
    <property type="match status" value="1"/>
</dbReference>
<keyword evidence="7 11" id="KW-0378">Hydrolase</keyword>
<dbReference type="GO" id="GO:0008270">
    <property type="term" value="F:zinc ion binding"/>
    <property type="evidence" value="ECO:0007669"/>
    <property type="project" value="UniProtKB-UniRule"/>
</dbReference>
<dbReference type="GO" id="GO:0009231">
    <property type="term" value="P:riboflavin biosynthetic process"/>
    <property type="evidence" value="ECO:0007669"/>
    <property type="project" value="UniProtKB-UniRule"/>
</dbReference>
<dbReference type="PANTHER" id="PTHR21327:SF18">
    <property type="entry name" value="3,4-DIHYDROXY-2-BUTANONE 4-PHOSPHATE SYNTHASE"/>
    <property type="match status" value="1"/>
</dbReference>
<dbReference type="PIRSF" id="PIRSF001259">
    <property type="entry name" value="RibA"/>
    <property type="match status" value="1"/>
</dbReference>
<comment type="caution">
    <text evidence="14">The sequence shown here is derived from an EMBL/GenBank/DDBJ whole genome shotgun (WGS) entry which is preliminary data.</text>
</comment>
<protein>
    <recommendedName>
        <fullName evidence="11">GTP cyclohydrolase-2</fullName>
        <ecNumber evidence="11">3.5.4.25</ecNumber>
    </recommendedName>
    <alternativeName>
        <fullName evidence="11">GTP cyclohydrolase II</fullName>
    </alternativeName>
</protein>
<evidence type="ECO:0000313" key="14">
    <source>
        <dbReference type="EMBL" id="RPB40771.1"/>
    </source>
</evidence>
<feature type="binding site" evidence="11">
    <location>
        <position position="279"/>
    </location>
    <ligand>
        <name>GTP</name>
        <dbReference type="ChEBI" id="CHEBI:37565"/>
    </ligand>
</feature>
<evidence type="ECO:0000256" key="3">
    <source>
        <dbReference type="ARBA" id="ARBA00004853"/>
    </source>
</evidence>
<feature type="domain" description="GTP cyclohydrolase II" evidence="12">
    <location>
        <begin position="173"/>
        <end position="335"/>
    </location>
</feature>
<evidence type="ECO:0000259" key="12">
    <source>
        <dbReference type="Pfam" id="PF00925"/>
    </source>
</evidence>
<feature type="binding site" evidence="11">
    <location>
        <begin position="257"/>
        <end position="259"/>
    </location>
    <ligand>
        <name>GTP</name>
        <dbReference type="ChEBI" id="CHEBI:37565"/>
    </ligand>
</feature>
<dbReference type="NCBIfam" id="TIGR00505">
    <property type="entry name" value="ribA"/>
    <property type="match status" value="1"/>
</dbReference>
<proteinExistence type="inferred from homology"/>
<feature type="domain" description="NADAR" evidence="13">
    <location>
        <begin position="21"/>
        <end position="160"/>
    </location>
</feature>
<keyword evidence="9 11" id="KW-0342">GTP-binding</keyword>
<dbReference type="InterPro" id="IPR000926">
    <property type="entry name" value="RibA"/>
</dbReference>
<dbReference type="Pfam" id="PF08719">
    <property type="entry name" value="NADAR"/>
    <property type="match status" value="1"/>
</dbReference>
<evidence type="ECO:0000256" key="7">
    <source>
        <dbReference type="ARBA" id="ARBA00022801"/>
    </source>
</evidence>
<keyword evidence="8 11" id="KW-0862">Zinc</keyword>
<feature type="binding site" evidence="11">
    <location>
        <position position="230"/>
    </location>
    <ligand>
        <name>Zn(2+)</name>
        <dbReference type="ChEBI" id="CHEBI:29105"/>
        <note>catalytic</note>
    </ligand>
</feature>
<dbReference type="GO" id="GO:0005829">
    <property type="term" value="C:cytosol"/>
    <property type="evidence" value="ECO:0007669"/>
    <property type="project" value="TreeGrafter"/>
</dbReference>
<comment type="pathway">
    <text evidence="3 11">Cofactor biosynthesis; riboflavin biosynthesis; 5-amino-6-(D-ribitylamino)uracil from GTP: step 1/4.</text>
</comment>
<evidence type="ECO:0000256" key="9">
    <source>
        <dbReference type="ARBA" id="ARBA00023134"/>
    </source>
</evidence>
<feature type="binding site" evidence="11">
    <location>
        <begin position="214"/>
        <end position="218"/>
    </location>
    <ligand>
        <name>GTP</name>
        <dbReference type="ChEBI" id="CHEBI:37565"/>
    </ligand>
</feature>
<evidence type="ECO:0000256" key="8">
    <source>
        <dbReference type="ARBA" id="ARBA00022833"/>
    </source>
</evidence>
<evidence type="ECO:0000256" key="4">
    <source>
        <dbReference type="ARBA" id="ARBA00022619"/>
    </source>
</evidence>
<keyword evidence="4 11" id="KW-0686">Riboflavin biosynthesis</keyword>
<feature type="binding site" evidence="11">
    <location>
        <position position="219"/>
    </location>
    <ligand>
        <name>Zn(2+)</name>
        <dbReference type="ChEBI" id="CHEBI:29105"/>
        <note>catalytic</note>
    </ligand>
</feature>
<dbReference type="AlphaFoldDB" id="A0AAX1XPU0"/>
<dbReference type="NCBIfam" id="TIGR02464">
    <property type="entry name" value="ribofla_fusion"/>
    <property type="match status" value="1"/>
</dbReference>
<evidence type="ECO:0000256" key="10">
    <source>
        <dbReference type="ARBA" id="ARBA00049295"/>
    </source>
</evidence>
<comment type="similarity">
    <text evidence="11">Belongs to the GTP cyclohydrolase II family.</text>
</comment>
<evidence type="ECO:0000256" key="2">
    <source>
        <dbReference type="ARBA" id="ARBA00000751"/>
    </source>
</evidence>
<evidence type="ECO:0000313" key="15">
    <source>
        <dbReference type="Proteomes" id="UP000283878"/>
    </source>
</evidence>
<dbReference type="SUPFAM" id="SSF143990">
    <property type="entry name" value="YbiA-like"/>
    <property type="match status" value="1"/>
</dbReference>
<dbReference type="Gene3D" id="1.10.357.40">
    <property type="entry name" value="YbiA-like"/>
    <property type="match status" value="1"/>
</dbReference>
<feature type="binding site" evidence="11">
    <location>
        <position position="235"/>
    </location>
    <ligand>
        <name>GTP</name>
        <dbReference type="ChEBI" id="CHEBI:37565"/>
    </ligand>
</feature>